<proteinExistence type="predicted"/>
<organism evidence="1 2">
    <name type="scientific">Dryococelus australis</name>
    <dbReference type="NCBI Taxonomy" id="614101"/>
    <lineage>
        <taxon>Eukaryota</taxon>
        <taxon>Metazoa</taxon>
        <taxon>Ecdysozoa</taxon>
        <taxon>Arthropoda</taxon>
        <taxon>Hexapoda</taxon>
        <taxon>Insecta</taxon>
        <taxon>Pterygota</taxon>
        <taxon>Neoptera</taxon>
        <taxon>Polyneoptera</taxon>
        <taxon>Phasmatodea</taxon>
        <taxon>Verophasmatodea</taxon>
        <taxon>Anareolatae</taxon>
        <taxon>Phasmatidae</taxon>
        <taxon>Eurycanthinae</taxon>
        <taxon>Dryococelus</taxon>
    </lineage>
</organism>
<comment type="caution">
    <text evidence="1">The sequence shown here is derived from an EMBL/GenBank/DDBJ whole genome shotgun (WGS) entry which is preliminary data.</text>
</comment>
<reference evidence="1 2" key="1">
    <citation type="submission" date="2023-02" db="EMBL/GenBank/DDBJ databases">
        <title>LHISI_Scaffold_Assembly.</title>
        <authorList>
            <person name="Stuart O.P."/>
            <person name="Cleave R."/>
            <person name="Magrath M.J.L."/>
            <person name="Mikheyev A.S."/>
        </authorList>
    </citation>
    <scope>NUCLEOTIDE SEQUENCE [LARGE SCALE GENOMIC DNA]</scope>
    <source>
        <strain evidence="1">Daus_M_001</strain>
        <tissue evidence="1">Leg muscle</tissue>
    </source>
</reference>
<accession>A0ABQ9G7A2</accession>
<sequence length="137" mass="15864">MEGNNDRFFGSVTQRILNLWDVNIKKQTENYFVEFYTELHTYLHSHFTVSQNMSINSILPLCLNREINFNEINNITTLLKIKVDADILYDEFCNAKEKINAQDTSSQKWVTVFQECKACGISLCFVMNIPGSNAHTE</sequence>
<dbReference type="Proteomes" id="UP001159363">
    <property type="component" value="Chromosome 13"/>
</dbReference>
<evidence type="ECO:0000313" key="2">
    <source>
        <dbReference type="Proteomes" id="UP001159363"/>
    </source>
</evidence>
<protein>
    <submittedName>
        <fullName evidence="1">Uncharacterized protein</fullName>
    </submittedName>
</protein>
<keyword evidence="2" id="KW-1185">Reference proteome</keyword>
<name>A0ABQ9G7A2_9NEOP</name>
<dbReference type="EMBL" id="JARBHB010000014">
    <property type="protein sequence ID" value="KAJ8868324.1"/>
    <property type="molecule type" value="Genomic_DNA"/>
</dbReference>
<evidence type="ECO:0000313" key="1">
    <source>
        <dbReference type="EMBL" id="KAJ8868324.1"/>
    </source>
</evidence>
<gene>
    <name evidence="1" type="ORF">PR048_029840</name>
</gene>